<protein>
    <submittedName>
        <fullName evidence="2">Uncharacterized protein</fullName>
    </submittedName>
</protein>
<dbReference type="EMBL" id="NTYF01000023">
    <property type="protein sequence ID" value="PER55641.1"/>
    <property type="molecule type" value="Genomic_DNA"/>
</dbReference>
<dbReference type="Proteomes" id="UP000219897">
    <property type="component" value="Unassembled WGS sequence"/>
</dbReference>
<evidence type="ECO:0000313" key="3">
    <source>
        <dbReference type="Proteomes" id="UP000219897"/>
    </source>
</evidence>
<evidence type="ECO:0000313" key="2">
    <source>
        <dbReference type="EMBL" id="PER55641.1"/>
    </source>
</evidence>
<accession>A0ABD6S830</accession>
<gene>
    <name evidence="2" type="ORF">CN495_07765</name>
</gene>
<dbReference type="AlphaFoldDB" id="A0ABD6S830"/>
<reference evidence="2 3" key="1">
    <citation type="submission" date="2017-09" db="EMBL/GenBank/DDBJ databases">
        <title>Large-scale bioinformatics analysis of Bacillus genomes uncovers conserved roles of natural products in bacterial physiology.</title>
        <authorList>
            <consortium name="Agbiome Team Llc"/>
            <person name="Bleich R.M."/>
            <person name="Kirk G.J."/>
            <person name="Santa Maria K.C."/>
            <person name="Allen S.E."/>
            <person name="Farag S."/>
            <person name="Shank E.A."/>
            <person name="Bowers A."/>
        </authorList>
    </citation>
    <scope>NUCLEOTIDE SEQUENCE [LARGE SCALE GENOMIC DNA]</scope>
    <source>
        <strain evidence="2 3">AFS005140</strain>
    </source>
</reference>
<evidence type="ECO:0000256" key="1">
    <source>
        <dbReference type="SAM" id="MobiDB-lite"/>
    </source>
</evidence>
<name>A0ABD6S830_BACTU</name>
<feature type="compositionally biased region" description="Basic and acidic residues" evidence="1">
    <location>
        <begin position="72"/>
        <end position="85"/>
    </location>
</feature>
<dbReference type="RefSeq" id="WP_098316986.1">
    <property type="nucleotide sequence ID" value="NZ_NTYF01000023.1"/>
</dbReference>
<feature type="region of interest" description="Disordered" evidence="1">
    <location>
        <begin position="60"/>
        <end position="85"/>
    </location>
</feature>
<organism evidence="2 3">
    <name type="scientific">Bacillus thuringiensis</name>
    <dbReference type="NCBI Taxonomy" id="1428"/>
    <lineage>
        <taxon>Bacteria</taxon>
        <taxon>Bacillati</taxon>
        <taxon>Bacillota</taxon>
        <taxon>Bacilli</taxon>
        <taxon>Bacillales</taxon>
        <taxon>Bacillaceae</taxon>
        <taxon>Bacillus</taxon>
        <taxon>Bacillus cereus group</taxon>
    </lineage>
</organism>
<proteinExistence type="predicted"/>
<sequence length="85" mass="9438">MAKGLPEICYGTLETTGETIIIKAGETGYVKSEDQRPADDLNEILEVTKAEKKAMEWGSMYGWDTPGANPDRYNEDGIPKKKEVN</sequence>
<comment type="caution">
    <text evidence="2">The sequence shown here is derived from an EMBL/GenBank/DDBJ whole genome shotgun (WGS) entry which is preliminary data.</text>
</comment>